<protein>
    <recommendedName>
        <fullName evidence="8">Glucose receptor Git3 N-terminal domain-containing protein</fullName>
    </recommendedName>
</protein>
<dbReference type="EMBL" id="JACAZF010000012">
    <property type="protein sequence ID" value="KAF7291874.1"/>
    <property type="molecule type" value="Genomic_DNA"/>
</dbReference>
<feature type="transmembrane region" description="Helical" evidence="5">
    <location>
        <begin position="194"/>
        <end position="214"/>
    </location>
</feature>
<dbReference type="Proteomes" id="UP000636479">
    <property type="component" value="Unassembled WGS sequence"/>
</dbReference>
<name>A0A8H6S2V0_9AGAR</name>
<feature type="transmembrane region" description="Helical" evidence="5">
    <location>
        <begin position="289"/>
        <end position="309"/>
    </location>
</feature>
<evidence type="ECO:0000256" key="3">
    <source>
        <dbReference type="ARBA" id="ARBA00022989"/>
    </source>
</evidence>
<dbReference type="GO" id="GO:0005886">
    <property type="term" value="C:plasma membrane"/>
    <property type="evidence" value="ECO:0007669"/>
    <property type="project" value="TreeGrafter"/>
</dbReference>
<comment type="subcellular location">
    <subcellularLocation>
        <location evidence="1">Membrane</location>
        <topology evidence="1">Multi-pass membrane protein</topology>
    </subcellularLocation>
</comment>
<dbReference type="PANTHER" id="PTHR23112:SF37">
    <property type="entry name" value="G PROTEIN-COUPLED RECEPTOR GPR1"/>
    <property type="match status" value="1"/>
</dbReference>
<feature type="transmembrane region" description="Helical" evidence="5">
    <location>
        <begin position="138"/>
        <end position="162"/>
    </location>
</feature>
<feature type="transmembrane region" description="Helical" evidence="5">
    <location>
        <begin position="109"/>
        <end position="131"/>
    </location>
</feature>
<dbReference type="Gene3D" id="1.20.1070.10">
    <property type="entry name" value="Rhodopsin 7-helix transmembrane proteins"/>
    <property type="match status" value="1"/>
</dbReference>
<comment type="caution">
    <text evidence="6">The sequence shown here is derived from an EMBL/GenBank/DDBJ whole genome shotgun (WGS) entry which is preliminary data.</text>
</comment>
<organism evidence="6 7">
    <name type="scientific">Mycena indigotica</name>
    <dbReference type="NCBI Taxonomy" id="2126181"/>
    <lineage>
        <taxon>Eukaryota</taxon>
        <taxon>Fungi</taxon>
        <taxon>Dikarya</taxon>
        <taxon>Basidiomycota</taxon>
        <taxon>Agaricomycotina</taxon>
        <taxon>Agaricomycetes</taxon>
        <taxon>Agaricomycetidae</taxon>
        <taxon>Agaricales</taxon>
        <taxon>Marasmiineae</taxon>
        <taxon>Mycenaceae</taxon>
        <taxon>Mycena</taxon>
    </lineage>
</organism>
<sequence length="366" mass="40241">MAGPTLPTSSSSSGVEFVYGVSVGDGVSAITASGFISVFAILCLVLMFVTTHRSLKFSRTGTHLLLYFGCLLLSDALRATGAIMNLRWITLGGVSNDTFCTVQGAITQAGNVSGAIWSFTIASHVFNLLFLRFESTRLMSFALVGFGWCFTAVVVLLGPATIETKERGPYFATSGEWCWITQNYRLEQLLLQHLFEGLSVLLSLIFYALTLIRVRGNLIKVNNRWTLRFLSKEDSWKLDLNRDYTDITSIGLVKHMIWYPVAYAILILPSAITRISAFSGTRPPFGVTVFVEFVFDLSGLVDVVLFVTLNQIFPDAGSQPAFNARRKTIDPGVMENGVSPFTLDKPVDPDSRSIRTINSVTPLNVS</sequence>
<dbReference type="OrthoDB" id="100006at2759"/>
<feature type="transmembrane region" description="Helical" evidence="5">
    <location>
        <begin position="64"/>
        <end position="89"/>
    </location>
</feature>
<reference evidence="6" key="1">
    <citation type="submission" date="2020-05" db="EMBL/GenBank/DDBJ databases">
        <title>Mycena genomes resolve the evolution of fungal bioluminescence.</title>
        <authorList>
            <person name="Tsai I.J."/>
        </authorList>
    </citation>
    <scope>NUCLEOTIDE SEQUENCE</scope>
    <source>
        <strain evidence="6">171206Taipei</strain>
    </source>
</reference>
<evidence type="ECO:0000256" key="5">
    <source>
        <dbReference type="SAM" id="Phobius"/>
    </source>
</evidence>
<accession>A0A8H6S2V0</accession>
<evidence type="ECO:0000256" key="2">
    <source>
        <dbReference type="ARBA" id="ARBA00022692"/>
    </source>
</evidence>
<keyword evidence="4 5" id="KW-0472">Membrane</keyword>
<dbReference type="PANTHER" id="PTHR23112">
    <property type="entry name" value="G PROTEIN-COUPLED RECEPTOR 157-RELATED"/>
    <property type="match status" value="1"/>
</dbReference>
<dbReference type="GO" id="GO:0007189">
    <property type="term" value="P:adenylate cyclase-activating G protein-coupled receptor signaling pathway"/>
    <property type="evidence" value="ECO:0007669"/>
    <property type="project" value="TreeGrafter"/>
</dbReference>
<dbReference type="GO" id="GO:0004930">
    <property type="term" value="F:G protein-coupled receptor activity"/>
    <property type="evidence" value="ECO:0007669"/>
    <property type="project" value="TreeGrafter"/>
</dbReference>
<proteinExistence type="predicted"/>
<gene>
    <name evidence="6" type="ORF">MIND_01212700</name>
</gene>
<evidence type="ECO:0000313" key="7">
    <source>
        <dbReference type="Proteomes" id="UP000636479"/>
    </source>
</evidence>
<feature type="transmembrane region" description="Helical" evidence="5">
    <location>
        <begin position="29"/>
        <end position="52"/>
    </location>
</feature>
<keyword evidence="7" id="KW-1185">Reference proteome</keyword>
<evidence type="ECO:0000313" key="6">
    <source>
        <dbReference type="EMBL" id="KAF7291874.1"/>
    </source>
</evidence>
<feature type="transmembrane region" description="Helical" evidence="5">
    <location>
        <begin position="257"/>
        <end position="277"/>
    </location>
</feature>
<evidence type="ECO:0008006" key="8">
    <source>
        <dbReference type="Google" id="ProtNLM"/>
    </source>
</evidence>
<evidence type="ECO:0000256" key="1">
    <source>
        <dbReference type="ARBA" id="ARBA00004141"/>
    </source>
</evidence>
<dbReference type="AlphaFoldDB" id="A0A8H6S2V0"/>
<keyword evidence="2 5" id="KW-0812">Transmembrane</keyword>
<keyword evidence="3 5" id="KW-1133">Transmembrane helix</keyword>
<dbReference type="RefSeq" id="XP_037214601.1">
    <property type="nucleotide sequence ID" value="XM_037368633.1"/>
</dbReference>
<evidence type="ECO:0000256" key="4">
    <source>
        <dbReference type="ARBA" id="ARBA00023136"/>
    </source>
</evidence>
<dbReference type="GeneID" id="59351149"/>